<dbReference type="PANTHER" id="PTHR33096:SF1">
    <property type="entry name" value="CXC1-LIKE CYSTEINE CLUSTER ASSOCIATED WITH KDZ TRANSPOSASES DOMAIN-CONTAINING PROTEIN"/>
    <property type="match status" value="1"/>
</dbReference>
<dbReference type="AlphaFoldDB" id="A0A8H7DGD0"/>
<dbReference type="Proteomes" id="UP000623467">
    <property type="component" value="Unassembled WGS sequence"/>
</dbReference>
<dbReference type="EMBL" id="JACAZH010000004">
    <property type="protein sequence ID" value="KAF7371233.1"/>
    <property type="molecule type" value="Genomic_DNA"/>
</dbReference>
<feature type="compositionally biased region" description="Basic and acidic residues" evidence="1">
    <location>
        <begin position="9"/>
        <end position="20"/>
    </location>
</feature>
<organism evidence="2 3">
    <name type="scientific">Mycena sanguinolenta</name>
    <dbReference type="NCBI Taxonomy" id="230812"/>
    <lineage>
        <taxon>Eukaryota</taxon>
        <taxon>Fungi</taxon>
        <taxon>Dikarya</taxon>
        <taxon>Basidiomycota</taxon>
        <taxon>Agaricomycotina</taxon>
        <taxon>Agaricomycetes</taxon>
        <taxon>Agaricomycetidae</taxon>
        <taxon>Agaricales</taxon>
        <taxon>Marasmiineae</taxon>
        <taxon>Mycenaceae</taxon>
        <taxon>Mycena</taxon>
    </lineage>
</organism>
<evidence type="ECO:0000313" key="2">
    <source>
        <dbReference type="EMBL" id="KAF7371233.1"/>
    </source>
</evidence>
<accession>A0A8H7DGD0</accession>
<comment type="caution">
    <text evidence="2">The sequence shown here is derived from an EMBL/GenBank/DDBJ whole genome shotgun (WGS) entry which is preliminary data.</text>
</comment>
<feature type="compositionally biased region" description="Acidic residues" evidence="1">
    <location>
        <begin position="574"/>
        <end position="590"/>
    </location>
</feature>
<feature type="compositionally biased region" description="Low complexity" evidence="1">
    <location>
        <begin position="552"/>
        <end position="562"/>
    </location>
</feature>
<evidence type="ECO:0000313" key="3">
    <source>
        <dbReference type="Proteomes" id="UP000623467"/>
    </source>
</evidence>
<gene>
    <name evidence="2" type="ORF">MSAN_00759000</name>
</gene>
<dbReference type="PANTHER" id="PTHR33096">
    <property type="entry name" value="CXC2 DOMAIN-CONTAINING PROTEIN"/>
    <property type="match status" value="1"/>
</dbReference>
<keyword evidence="3" id="KW-1185">Reference proteome</keyword>
<evidence type="ECO:0000256" key="1">
    <source>
        <dbReference type="SAM" id="MobiDB-lite"/>
    </source>
</evidence>
<protein>
    <submittedName>
        <fullName evidence="2">Uncharacterized protein</fullName>
    </submittedName>
</protein>
<sequence>MLVAMDGNDSLKRVLRKDSTFDDDGNPTRGKSQRRDPREADAGGSYFLKRDEVDKWAKEMIDGMVDVPIIDDPDKSDCHERWKNLKEDMTSRMWGVFDETGVFLALCRHGFVLLLADMVRRGELAKYPLAVVEALLDAFGPDVGDGYDIGCGFGKTLKKSPLGKRAEELNFRTLVGSFHGHAHNHLCQLSFLATYVPGMGLEDLEGVFHRRQAIATHLAHSDVYDAYANLSTFLVNNCKQAVAILDQNPALVRSMKEMGIKDKQEFHARLKEERDYLIALSKEPEEETNQMLYVTRLMTLMQKEERLKSVKKTRLQVNTCYHVSCRGGKRQMEIKDRWTWGSKEWVAASTLVDTKRYRTCINDLEALVLKRMFELTKMNMSGTGYKLRKHIAKALQTRSKAIRNALARYNSAAAALSPPRRQLTWAEVIDYTFLSEWDLLRDPDANPKIRPWASPAARLVLNTYFKIERTQNEIDHLNVEIRRLVTYIRDEKEYLDHKAREIEKTDPNLAFFVRQYQWRHGRFDQEHMKKLTELKKTLGRRFTGTLVPRQRITPTLPTRPLPMEGVEEERGMDEPEVNFVEEDDQEGVGE</sequence>
<reference evidence="2" key="1">
    <citation type="submission" date="2020-05" db="EMBL/GenBank/DDBJ databases">
        <title>Mycena genomes resolve the evolution of fungal bioluminescence.</title>
        <authorList>
            <person name="Tsai I.J."/>
        </authorList>
    </citation>
    <scope>NUCLEOTIDE SEQUENCE</scope>
    <source>
        <strain evidence="2">160909Yilan</strain>
    </source>
</reference>
<feature type="region of interest" description="Disordered" evidence="1">
    <location>
        <begin position="1"/>
        <end position="42"/>
    </location>
</feature>
<dbReference type="OrthoDB" id="3246730at2759"/>
<feature type="region of interest" description="Disordered" evidence="1">
    <location>
        <begin position="552"/>
        <end position="590"/>
    </location>
</feature>
<name>A0A8H7DGD0_9AGAR</name>
<dbReference type="InterPro" id="IPR040521">
    <property type="entry name" value="KDZ"/>
</dbReference>
<dbReference type="Pfam" id="PF18758">
    <property type="entry name" value="KDZ"/>
    <property type="match status" value="1"/>
</dbReference>
<proteinExistence type="predicted"/>